<proteinExistence type="predicted"/>
<name>A0A2I0HYP7_PUNGR</name>
<dbReference type="EMBL" id="PGOL01004738">
    <property type="protein sequence ID" value="PKI36660.1"/>
    <property type="molecule type" value="Genomic_DNA"/>
</dbReference>
<evidence type="ECO:0000313" key="3">
    <source>
        <dbReference type="Proteomes" id="UP000233551"/>
    </source>
</evidence>
<dbReference type="AlphaFoldDB" id="A0A2I0HYP7"/>
<dbReference type="PANTHER" id="PTHR11439:SF470">
    <property type="entry name" value="CYSTEINE-RICH RLK (RECEPTOR-LIKE PROTEIN KINASE) 8"/>
    <property type="match status" value="1"/>
</dbReference>
<accession>A0A2I0HYP7</accession>
<gene>
    <name evidence="2" type="ORF">CRG98_042949</name>
</gene>
<feature type="domain" description="Reverse transcriptase Ty1/copia-type" evidence="1">
    <location>
        <begin position="11"/>
        <end position="117"/>
    </location>
</feature>
<protein>
    <recommendedName>
        <fullName evidence="1">Reverse transcriptase Ty1/copia-type domain-containing protein</fullName>
    </recommendedName>
</protein>
<evidence type="ECO:0000259" key="1">
    <source>
        <dbReference type="Pfam" id="PF07727"/>
    </source>
</evidence>
<evidence type="ECO:0000313" key="2">
    <source>
        <dbReference type="EMBL" id="PKI36660.1"/>
    </source>
</evidence>
<dbReference type="InterPro" id="IPR013103">
    <property type="entry name" value="RVT_2"/>
</dbReference>
<dbReference type="PANTHER" id="PTHR11439">
    <property type="entry name" value="GAG-POL-RELATED RETROTRANSPOSON"/>
    <property type="match status" value="1"/>
</dbReference>
<comment type="caution">
    <text evidence="2">The sequence shown here is derived from an EMBL/GenBank/DDBJ whole genome shotgun (WGS) entry which is preliminary data.</text>
</comment>
<dbReference type="Proteomes" id="UP000233551">
    <property type="component" value="Unassembled WGS sequence"/>
</dbReference>
<organism evidence="2 3">
    <name type="scientific">Punica granatum</name>
    <name type="common">Pomegranate</name>
    <dbReference type="NCBI Taxonomy" id="22663"/>
    <lineage>
        <taxon>Eukaryota</taxon>
        <taxon>Viridiplantae</taxon>
        <taxon>Streptophyta</taxon>
        <taxon>Embryophyta</taxon>
        <taxon>Tracheophyta</taxon>
        <taxon>Spermatophyta</taxon>
        <taxon>Magnoliopsida</taxon>
        <taxon>eudicotyledons</taxon>
        <taxon>Gunneridae</taxon>
        <taxon>Pentapetalae</taxon>
        <taxon>rosids</taxon>
        <taxon>malvids</taxon>
        <taxon>Myrtales</taxon>
        <taxon>Lythraceae</taxon>
        <taxon>Punica</taxon>
    </lineage>
</organism>
<dbReference type="STRING" id="22663.A0A2I0HYP7"/>
<dbReference type="Pfam" id="PF07727">
    <property type="entry name" value="RVT_2"/>
    <property type="match status" value="1"/>
</dbReference>
<reference evidence="2 3" key="1">
    <citation type="submission" date="2017-11" db="EMBL/GenBank/DDBJ databases">
        <title>De-novo sequencing of pomegranate (Punica granatum L.) genome.</title>
        <authorList>
            <person name="Akparov Z."/>
            <person name="Amiraslanov A."/>
            <person name="Hajiyeva S."/>
            <person name="Abbasov M."/>
            <person name="Kaur K."/>
            <person name="Hamwieh A."/>
            <person name="Solovyev V."/>
            <person name="Salamov A."/>
            <person name="Braich B."/>
            <person name="Kosarev P."/>
            <person name="Mahmoud A."/>
            <person name="Hajiyev E."/>
            <person name="Babayeva S."/>
            <person name="Izzatullayeva V."/>
            <person name="Mammadov A."/>
            <person name="Mammadov A."/>
            <person name="Sharifova S."/>
            <person name="Ojaghi J."/>
            <person name="Eynullazada K."/>
            <person name="Bayramov B."/>
            <person name="Abdulazimova A."/>
            <person name="Shahmuradov I."/>
        </authorList>
    </citation>
    <scope>NUCLEOTIDE SEQUENCE [LARGE SCALE GENOMIC DNA]</scope>
    <source>
        <strain evidence="3">cv. AG2017</strain>
        <tissue evidence="2">Leaf</tissue>
    </source>
</reference>
<sequence length="289" mass="32990">MTEEIRALEDNGTWTIQSLLSGEKPVECKWVFKIKRRANSTVERYKARLVAKGFTQVESVDFHETFAPVGKLVTVRCLLTVVVAKQWEMHQFDVNNSFLHGDLDEEVYIVPSSWFSLHQFSSSWYARFSTYLLSYRATTPPPTVAIPFLTHDNIVVSLVVYYISPSLSQSSATLFIFYHSSYKILAKDTGMLLCEYFAISSNLLGGSPISWKTKKQTTVSKSSAEAEFALSLAILVFIMQSKLFRFITVLDTYLTRRLFEIEDGGNNAFLHGDLDKEVYIELPPRFVLR</sequence>
<keyword evidence="3" id="KW-1185">Reference proteome</keyword>